<evidence type="ECO:0000313" key="1">
    <source>
        <dbReference type="EMBL" id="MCS4157739.1"/>
    </source>
</evidence>
<evidence type="ECO:0000313" key="2">
    <source>
        <dbReference type="Proteomes" id="UP001155110"/>
    </source>
</evidence>
<sequence length="60" mass="6724">MDASEALDHLYDIFTNKAADAEAKAEEDGGYDHTQWCESKAREAAFNEAAQKVAKYRNEV</sequence>
<reference evidence="1" key="1">
    <citation type="submission" date="2022-08" db="EMBL/GenBank/DDBJ databases">
        <title>Genomic Encyclopedia of Type Strains, Phase V (KMG-V): Genome sequencing to study the core and pangenomes of soil and plant-associated prokaryotes.</title>
        <authorList>
            <person name="Whitman W."/>
        </authorList>
    </citation>
    <scope>NUCLEOTIDE SEQUENCE</scope>
    <source>
        <strain evidence="1">SP3002</strain>
    </source>
</reference>
<dbReference type="Proteomes" id="UP001155110">
    <property type="component" value="Unassembled WGS sequence"/>
</dbReference>
<proteinExistence type="predicted"/>
<comment type="caution">
    <text evidence="1">The sequence shown here is derived from an EMBL/GenBank/DDBJ whole genome shotgun (WGS) entry which is preliminary data.</text>
</comment>
<name>A0AAW5P7M5_9BACT</name>
<dbReference type="AlphaFoldDB" id="A0AAW5P7M5"/>
<organism evidence="1 2">
    <name type="scientific">Salinibacter ruber</name>
    <dbReference type="NCBI Taxonomy" id="146919"/>
    <lineage>
        <taxon>Bacteria</taxon>
        <taxon>Pseudomonadati</taxon>
        <taxon>Rhodothermota</taxon>
        <taxon>Rhodothermia</taxon>
        <taxon>Rhodothermales</taxon>
        <taxon>Salinibacteraceae</taxon>
        <taxon>Salinibacter</taxon>
    </lineage>
</organism>
<accession>A0AAW5P7M5</accession>
<gene>
    <name evidence="1" type="ORF">GGP99_001703</name>
</gene>
<protein>
    <submittedName>
        <fullName evidence="1">Uncharacterized protein</fullName>
    </submittedName>
</protein>
<dbReference type="RefSeq" id="WP_259258262.1">
    <property type="nucleotide sequence ID" value="NZ_JANTZM010000007.1"/>
</dbReference>
<dbReference type="EMBL" id="JANTZM010000007">
    <property type="protein sequence ID" value="MCS4157739.1"/>
    <property type="molecule type" value="Genomic_DNA"/>
</dbReference>